<protein>
    <submittedName>
        <fullName evidence="1">Uncharacterized protein</fullName>
    </submittedName>
</protein>
<sequence length="99" mass="11663">MRGRISRSMGASKQKYFPIAKLPKQRIIHKMKLIQIEKLDNLEQLLTLVDNSNSAKCFWRRYQTSKRIMKILRVLMTSNNCLGRVHSESCHKTSKNETR</sequence>
<keyword evidence="2" id="KW-1185">Reference proteome</keyword>
<accession>A0A073HZP5</accession>
<dbReference type="EMBL" id="ARYC01006817">
    <property type="protein sequence ID" value="KEJ82686.1"/>
    <property type="molecule type" value="Genomic_DNA"/>
</dbReference>
<gene>
    <name evidence="1" type="ORF">OXYTRIMIC_766</name>
</gene>
<proteinExistence type="predicted"/>
<dbReference type="Proteomes" id="UP000053232">
    <property type="component" value="Unassembled WGS sequence"/>
</dbReference>
<reference evidence="2" key="1">
    <citation type="journal article" date="2014" name="Cell">
        <title>The Architecture of a Scrambled Genome Reveals Massive Levels of Genomic Rearrangement during Development.</title>
        <authorList>
            <person name="Chen X."/>
            <person name="Bracht J.R."/>
            <person name="Goldman A.D."/>
            <person name="Dolzhenko E."/>
            <person name="Clay D.M."/>
            <person name="Swart E.C."/>
            <person name="Perlman D.H."/>
            <person name="Doak T.G."/>
            <person name="Stuart A."/>
            <person name="Amemiya C.T."/>
            <person name="Sebra R.P."/>
            <person name="Landweber L.F."/>
        </authorList>
    </citation>
    <scope>NUCLEOTIDE SEQUENCE [LARGE SCALE GENOMIC DNA]</scope>
    <source>
        <strain evidence="2">JRB310</strain>
    </source>
</reference>
<name>A0A073HZP5_9SPIT</name>
<evidence type="ECO:0000313" key="1">
    <source>
        <dbReference type="EMBL" id="KEJ82686.1"/>
    </source>
</evidence>
<dbReference type="AlphaFoldDB" id="A0A073HZP5"/>
<evidence type="ECO:0000313" key="2">
    <source>
        <dbReference type="Proteomes" id="UP000053232"/>
    </source>
</evidence>
<organism evidence="1 2">
    <name type="scientific">Oxytricha trifallax</name>
    <dbReference type="NCBI Taxonomy" id="1172189"/>
    <lineage>
        <taxon>Eukaryota</taxon>
        <taxon>Sar</taxon>
        <taxon>Alveolata</taxon>
        <taxon>Ciliophora</taxon>
        <taxon>Intramacronucleata</taxon>
        <taxon>Spirotrichea</taxon>
        <taxon>Stichotrichia</taxon>
        <taxon>Sporadotrichida</taxon>
        <taxon>Oxytrichidae</taxon>
        <taxon>Oxytrichinae</taxon>
        <taxon>Oxytricha</taxon>
    </lineage>
</organism>
<comment type="caution">
    <text evidence="1">The sequence shown here is derived from an EMBL/GenBank/DDBJ whole genome shotgun (WGS) entry which is preliminary data.</text>
</comment>